<dbReference type="InterPro" id="IPR005883">
    <property type="entry name" value="PilM"/>
</dbReference>
<dbReference type="Proteomes" id="UP000231530">
    <property type="component" value="Unassembled WGS sequence"/>
</dbReference>
<protein>
    <recommendedName>
        <fullName evidence="3">SHS2 domain-containing protein</fullName>
    </recommendedName>
</protein>
<evidence type="ECO:0000313" key="1">
    <source>
        <dbReference type="EMBL" id="PIR76254.1"/>
    </source>
</evidence>
<dbReference type="NCBIfam" id="TIGR01175">
    <property type="entry name" value="pilM"/>
    <property type="match status" value="1"/>
</dbReference>
<dbReference type="PIRSF" id="PIRSF019169">
    <property type="entry name" value="PilM"/>
    <property type="match status" value="1"/>
</dbReference>
<dbReference type="AlphaFoldDB" id="A0A2H0TVS2"/>
<organism evidence="1 2">
    <name type="scientific">Candidatus Magasanikbacteria bacterium CG10_big_fil_rev_8_21_14_0_10_42_10</name>
    <dbReference type="NCBI Taxonomy" id="1974649"/>
    <lineage>
        <taxon>Bacteria</taxon>
        <taxon>Candidatus Magasanikiibacteriota</taxon>
    </lineage>
</organism>
<dbReference type="SUPFAM" id="SSF53067">
    <property type="entry name" value="Actin-like ATPase domain"/>
    <property type="match status" value="1"/>
</dbReference>
<name>A0A2H0TVS2_9BACT</name>
<gene>
    <name evidence="1" type="ORF">COU32_03215</name>
</gene>
<dbReference type="Gene3D" id="3.30.1490.300">
    <property type="match status" value="1"/>
</dbReference>
<reference evidence="2" key="1">
    <citation type="submission" date="2017-09" db="EMBL/GenBank/DDBJ databases">
        <title>Depth-based differentiation of microbial function through sediment-hosted aquifers and enrichment of novel symbionts in the deep terrestrial subsurface.</title>
        <authorList>
            <person name="Probst A.J."/>
            <person name="Ladd B."/>
            <person name="Jarett J.K."/>
            <person name="Geller-Mcgrath D.E."/>
            <person name="Sieber C.M.K."/>
            <person name="Emerson J.B."/>
            <person name="Anantharaman K."/>
            <person name="Thomas B.C."/>
            <person name="Malmstrom R."/>
            <person name="Stieglmeier M."/>
            <person name="Klingl A."/>
            <person name="Woyke T."/>
            <person name="Ryan C.M."/>
            <person name="Banfield J.F."/>
        </authorList>
    </citation>
    <scope>NUCLEOTIDE SEQUENCE [LARGE SCALE GENOMIC DNA]</scope>
</reference>
<sequence length="365" mass="40731">MLFHPYPNAFGLDIGDLSIKLVQLENKTGHKKTPSFRLHTVRQTALPPGLIVNGEIQEPEKVRKYIQHLLEGKKGTKPVDGKWVVATLPEIHSFIKVIHLPKEAKDVIDDDIFMIAKQHIPFDEESYYLDWQILPDFEEGMTRILIGAAPKYIVDMYTYLIESLGLGILSLEIEALAIARSLITANKLYTGEARAILDVGATQSALIVYDYEAIQFSKTLPFSGELLTTAIMQSLKETQEKAEEIKRMYGVKYTKKYGKALNVIKDSLDTFIDTIEQSFQFYYSHFPHTNTVTHVTMSGGATNTPHLPELLTERLGITCAPGKVWKNLGLHPGSLPNEAASLGFATAIGLALRAAENPFQAQDMI</sequence>
<dbReference type="PANTHER" id="PTHR32432:SF3">
    <property type="entry name" value="ETHANOLAMINE UTILIZATION PROTEIN EUTJ"/>
    <property type="match status" value="1"/>
</dbReference>
<dbReference type="CDD" id="cd24049">
    <property type="entry name" value="ASKHA_NBD_PilM"/>
    <property type="match status" value="1"/>
</dbReference>
<dbReference type="PANTHER" id="PTHR32432">
    <property type="entry name" value="CELL DIVISION PROTEIN FTSA-RELATED"/>
    <property type="match status" value="1"/>
</dbReference>
<proteinExistence type="predicted"/>
<dbReference type="InterPro" id="IPR050696">
    <property type="entry name" value="FtsA/MreB"/>
</dbReference>
<dbReference type="Gene3D" id="3.30.420.40">
    <property type="match status" value="2"/>
</dbReference>
<evidence type="ECO:0000313" key="2">
    <source>
        <dbReference type="Proteomes" id="UP000231530"/>
    </source>
</evidence>
<dbReference type="InterPro" id="IPR043129">
    <property type="entry name" value="ATPase_NBD"/>
</dbReference>
<comment type="caution">
    <text evidence="1">The sequence shown here is derived from an EMBL/GenBank/DDBJ whole genome shotgun (WGS) entry which is preliminary data.</text>
</comment>
<dbReference type="EMBL" id="PFBY01000036">
    <property type="protein sequence ID" value="PIR76254.1"/>
    <property type="molecule type" value="Genomic_DNA"/>
</dbReference>
<accession>A0A2H0TVS2</accession>
<evidence type="ECO:0008006" key="3">
    <source>
        <dbReference type="Google" id="ProtNLM"/>
    </source>
</evidence>
<dbReference type="Pfam" id="PF11104">
    <property type="entry name" value="PilM_2"/>
    <property type="match status" value="1"/>
</dbReference>